<evidence type="ECO:0000313" key="2">
    <source>
        <dbReference type="Proteomes" id="UP001596099"/>
    </source>
</evidence>
<proteinExistence type="predicted"/>
<dbReference type="RefSeq" id="WP_247413845.1">
    <property type="nucleotide sequence ID" value="NZ_JALLGW010000001.1"/>
</dbReference>
<organism evidence="1 2">
    <name type="scientific">Halomarina salina</name>
    <dbReference type="NCBI Taxonomy" id="1872699"/>
    <lineage>
        <taxon>Archaea</taxon>
        <taxon>Methanobacteriati</taxon>
        <taxon>Methanobacteriota</taxon>
        <taxon>Stenosarchaea group</taxon>
        <taxon>Halobacteria</taxon>
        <taxon>Halobacteriales</taxon>
        <taxon>Natronomonadaceae</taxon>
        <taxon>Halomarina</taxon>
    </lineage>
</organism>
<sequence>MTLHSGSGTDTSSDVYWGRSGAVWNNGGDTVTVSDDGTVVAQRAY</sequence>
<accession>A0ABD5RJX9</accession>
<comment type="caution">
    <text evidence="1">The sequence shown here is derived from an EMBL/GenBank/DDBJ whole genome shotgun (WGS) entry which is preliminary data.</text>
</comment>
<protein>
    <recommendedName>
        <fullName evidence="3">Lamin tail domain-containing protein</fullName>
    </recommendedName>
</protein>
<evidence type="ECO:0000313" key="1">
    <source>
        <dbReference type="EMBL" id="MFC5970931.1"/>
    </source>
</evidence>
<reference evidence="1 2" key="1">
    <citation type="journal article" date="2019" name="Int. J. Syst. Evol. Microbiol.">
        <title>The Global Catalogue of Microorganisms (GCM) 10K type strain sequencing project: providing services to taxonomists for standard genome sequencing and annotation.</title>
        <authorList>
            <consortium name="The Broad Institute Genomics Platform"/>
            <consortium name="The Broad Institute Genome Sequencing Center for Infectious Disease"/>
            <person name="Wu L."/>
            <person name="Ma J."/>
        </authorList>
    </citation>
    <scope>NUCLEOTIDE SEQUENCE [LARGE SCALE GENOMIC DNA]</scope>
    <source>
        <strain evidence="1 2">CGMCC 1.12543</strain>
    </source>
</reference>
<dbReference type="Proteomes" id="UP001596099">
    <property type="component" value="Unassembled WGS sequence"/>
</dbReference>
<dbReference type="AlphaFoldDB" id="A0ABD5RJX9"/>
<gene>
    <name evidence="1" type="ORF">ACFPYI_06255</name>
</gene>
<evidence type="ECO:0008006" key="3">
    <source>
        <dbReference type="Google" id="ProtNLM"/>
    </source>
</evidence>
<keyword evidence="2" id="KW-1185">Reference proteome</keyword>
<name>A0ABD5RJX9_9EURY</name>
<dbReference type="EMBL" id="JBHSQH010000001">
    <property type="protein sequence ID" value="MFC5970931.1"/>
    <property type="molecule type" value="Genomic_DNA"/>
</dbReference>